<gene>
    <name evidence="1" type="ORF">SMACR_06895</name>
</gene>
<proteinExistence type="predicted"/>
<evidence type="ECO:0000313" key="2">
    <source>
        <dbReference type="Proteomes" id="UP000433876"/>
    </source>
</evidence>
<dbReference type="Proteomes" id="UP000433876">
    <property type="component" value="Unassembled WGS sequence"/>
</dbReference>
<reference evidence="1 2" key="1">
    <citation type="submission" date="2017-07" db="EMBL/GenBank/DDBJ databases">
        <title>Genome sequence of the Sordaria macrospora wild type strain R19027.</title>
        <authorList>
            <person name="Nowrousian M."/>
            <person name="Teichert I."/>
            <person name="Kueck U."/>
        </authorList>
    </citation>
    <scope>NUCLEOTIDE SEQUENCE [LARGE SCALE GENOMIC DNA]</scope>
    <source>
        <strain evidence="1 2">R19027</strain>
        <tissue evidence="1">Mycelium</tissue>
    </source>
</reference>
<comment type="caution">
    <text evidence="1">The sequence shown here is derived from an EMBL/GenBank/DDBJ whole genome shotgun (WGS) entry which is preliminary data.</text>
</comment>
<dbReference type="AlphaFoldDB" id="A0A8S8ZVY1"/>
<name>A0A8S8ZVY1_SORMA</name>
<evidence type="ECO:0000313" key="1">
    <source>
        <dbReference type="EMBL" id="KAA8633638.1"/>
    </source>
</evidence>
<organism evidence="1 2">
    <name type="scientific">Sordaria macrospora</name>
    <dbReference type="NCBI Taxonomy" id="5147"/>
    <lineage>
        <taxon>Eukaryota</taxon>
        <taxon>Fungi</taxon>
        <taxon>Dikarya</taxon>
        <taxon>Ascomycota</taxon>
        <taxon>Pezizomycotina</taxon>
        <taxon>Sordariomycetes</taxon>
        <taxon>Sordariomycetidae</taxon>
        <taxon>Sordariales</taxon>
        <taxon>Sordariaceae</taxon>
        <taxon>Sordaria</taxon>
    </lineage>
</organism>
<sequence length="120" mass="13876">MISGWVTKSLRTSLSFSPTTNQRSNKISNHEVHHLLLPLRHCDTCSSCFCSRSRCRLRPPYHGPQSPSRSQDVRRWHGVLQQWTMLLLQLLRNWILPLDSLREVLVQSSACTLSRSPEIL</sequence>
<accession>A0A8S8ZVY1</accession>
<dbReference type="EMBL" id="NMPR01000034">
    <property type="protein sequence ID" value="KAA8633638.1"/>
    <property type="molecule type" value="Genomic_DNA"/>
</dbReference>
<protein>
    <submittedName>
        <fullName evidence="1">Uncharacterized protein</fullName>
    </submittedName>
</protein>